<gene>
    <name evidence="2" type="ORF">BN1204_031850</name>
</gene>
<feature type="compositionally biased region" description="Low complexity" evidence="1">
    <location>
        <begin position="223"/>
        <end position="238"/>
    </location>
</feature>
<feature type="compositionally biased region" description="Pro residues" evidence="1">
    <location>
        <begin position="65"/>
        <end position="74"/>
    </location>
</feature>
<feature type="compositionally biased region" description="Polar residues" evidence="1">
    <location>
        <begin position="17"/>
        <end position="28"/>
    </location>
</feature>
<feature type="compositionally biased region" description="Basic and acidic residues" evidence="1">
    <location>
        <begin position="339"/>
        <end position="356"/>
    </location>
</feature>
<feature type="compositionally biased region" description="Low complexity" evidence="1">
    <location>
        <begin position="275"/>
        <end position="287"/>
    </location>
</feature>
<evidence type="ECO:0000256" key="1">
    <source>
        <dbReference type="SAM" id="MobiDB-lite"/>
    </source>
</evidence>
<feature type="region of interest" description="Disordered" evidence="1">
    <location>
        <begin position="332"/>
        <end position="356"/>
    </location>
</feature>
<feature type="compositionally biased region" description="Low complexity" evidence="1">
    <location>
        <begin position="130"/>
        <end position="169"/>
    </location>
</feature>
<feature type="compositionally biased region" description="Low complexity" evidence="1">
    <location>
        <begin position="189"/>
        <end position="210"/>
    </location>
</feature>
<dbReference type="AlphaFoldDB" id="A0A0F7UFI2"/>
<accession>A0A0F7UFI2</accession>
<sequence length="949" mass="102916">MPVKKANPRPLQGTAGSGFSQRQAMTPWSSESSDDEPSPKPKSMPSRAQGSGADADSKDAWQKPKGPPPLPFPLPAGDAPAPEPSPLPGDGGRRGQNTLLDPGLEEAPRRTKTSSAIRKLPSEGARLGAKADSPSPPSMASQPAGKAPGIKAPKGSPGAKAASALSGGKLQVIGETEVSMGAQEDSPTGEPAAAGPAAGRPAQQAEAAGQMATKSSVKQTPRGPALLPKAAKKAPPGASEVHTPASAASDAAKARIAAAAMAELGPVSTERSKVSNRSVTSSSTGRTANAAEKAAMRSEMRAAGKKASVFNFGKEEGEQLEVMLQLAEKAVAGAKKSREKVGTDGKRGKADRERLKHLEEYKDKLEKQLEETQRTAEAEKNELRKEIAARENSLNVQSAARLREIQKRISDMEAYYRNKLDVQAEEKREANQARERLEREIASLREQHRRDLAETSRARERDAAKSEHKLQSMTETIQSLTTSVAQLQEISDVSRSALQAMEERNKLAAAKIEIMSKKEAEREKEMRKLMPTREAKRLAFRALQKGRAVEMIFHVIEHASNTVLDKAWALAKMSEVVGGSSSNLLFTRGRDPIEERLLQFRKEQMFLMTENERLMSEVSRLQEIVAQNKGISLAVGAQEQSRLLEQIVGEPNCRVPATRWLFSVVQTVVKRRLLLGFTALKDVVAEDKRDDTVRSLQDRFNEMRLAAYNDMMKKIAMTRMLCVIKNLWTKTAFRSFSALMMNAAARLARIHDRSQFLQQNPGGALAVDSSSFRVASGEMQRVAVFQGPKAASGQFLPPATFKDESFLPTNAPVAVQPYYYGHLPSVQRKRAQNMFVPIREAPPVPVGYLGQAGYMDEQLTVGVPVSDVRSSQAPPFPTPMGTRLNAVSKNIPPDPYSSGTAREKIDETAGTFRMRTAQQGLQKRLWVRPDAAGSAGGVDGVDGVGKPVD</sequence>
<organism evidence="2">
    <name type="scientific">Neospora caninum (strain Liverpool)</name>
    <dbReference type="NCBI Taxonomy" id="572307"/>
    <lineage>
        <taxon>Eukaryota</taxon>
        <taxon>Sar</taxon>
        <taxon>Alveolata</taxon>
        <taxon>Apicomplexa</taxon>
        <taxon>Conoidasida</taxon>
        <taxon>Coccidia</taxon>
        <taxon>Eucoccidiorida</taxon>
        <taxon>Eimeriorina</taxon>
        <taxon>Sarcocystidae</taxon>
        <taxon>Neospora</taxon>
    </lineage>
</organism>
<feature type="region of interest" description="Disordered" evidence="1">
    <location>
        <begin position="1"/>
        <end position="299"/>
    </location>
</feature>
<feature type="region of interest" description="Disordered" evidence="1">
    <location>
        <begin position="447"/>
        <end position="468"/>
    </location>
</feature>
<feature type="region of interest" description="Disordered" evidence="1">
    <location>
        <begin position="870"/>
        <end position="904"/>
    </location>
</feature>
<feature type="compositionally biased region" description="Low complexity" evidence="1">
    <location>
        <begin position="245"/>
        <end position="262"/>
    </location>
</feature>
<reference evidence="2" key="1">
    <citation type="journal article" date="2015" name="PLoS ONE">
        <title>Comprehensive Evaluation of Toxoplasma gondii VEG and Neospora caninum LIV Genomes with Tachyzoite Stage Transcriptome and Proteome Defines Novel Transcript Features.</title>
        <authorList>
            <person name="Ramaprasad A."/>
            <person name="Mourier T."/>
            <person name="Naeem R."/>
            <person name="Malas T.B."/>
            <person name="Moussa E."/>
            <person name="Panigrahi A."/>
            <person name="Vermont S.J."/>
            <person name="Otto T.D."/>
            <person name="Wastling J."/>
            <person name="Pain A."/>
        </authorList>
    </citation>
    <scope>NUCLEOTIDE SEQUENCE</scope>
    <source>
        <strain evidence="2">Liverpool</strain>
    </source>
</reference>
<dbReference type="EMBL" id="LN714483">
    <property type="protein sequence ID" value="CEL67385.1"/>
    <property type="molecule type" value="Genomic_DNA"/>
</dbReference>
<proteinExistence type="predicted"/>
<name>A0A0F7UFI2_NEOCL</name>
<protein>
    <submittedName>
        <fullName evidence="2">Tola protein., putative</fullName>
    </submittedName>
</protein>
<evidence type="ECO:0000313" key="2">
    <source>
        <dbReference type="EMBL" id="CEL67385.1"/>
    </source>
</evidence>